<dbReference type="EMBL" id="JAQJAE010000001">
    <property type="protein sequence ID" value="KAJ5616448.1"/>
    <property type="molecule type" value="Genomic_DNA"/>
</dbReference>
<evidence type="ECO:0008006" key="9">
    <source>
        <dbReference type="Google" id="ProtNLM"/>
    </source>
</evidence>
<evidence type="ECO:0000256" key="1">
    <source>
        <dbReference type="ARBA" id="ARBA00022723"/>
    </source>
</evidence>
<dbReference type="Gene3D" id="2.170.270.10">
    <property type="entry name" value="SET domain"/>
    <property type="match status" value="1"/>
</dbReference>
<accession>A0AAD6EG13</accession>
<dbReference type="Gene3D" id="6.10.140.2220">
    <property type="match status" value="1"/>
</dbReference>
<evidence type="ECO:0000313" key="7">
    <source>
        <dbReference type="EMBL" id="KAJ5616448.1"/>
    </source>
</evidence>
<dbReference type="PANTHER" id="PTHR12197">
    <property type="entry name" value="HISTONE-LYSINE N-METHYLTRANSFERASE SMYD"/>
    <property type="match status" value="1"/>
</dbReference>
<dbReference type="SMART" id="SM00317">
    <property type="entry name" value="SET"/>
    <property type="match status" value="1"/>
</dbReference>
<evidence type="ECO:0000259" key="6">
    <source>
        <dbReference type="PROSITE" id="PS50865"/>
    </source>
</evidence>
<evidence type="ECO:0000256" key="4">
    <source>
        <dbReference type="PROSITE-ProRule" id="PRU00134"/>
    </source>
</evidence>
<sequence>MTHDQIAKLSTYLSHQVTSTIPLEIRPSSIAHAKHGLFTTAAIREGEEIFRSDPLITCVDDGIQNVVCDYCLSYSRSNVLPSGQFRQTEEEMQPLKTCSRCNVCYYCSKECQLNAWRGYHKYECPILSKKKNLFVRTRALYRLITMQKAGLIDAEQWDAVNHLEAHHTKYLRGPLSTSIVEIAISAKMETNMRIPEAQRIYCAILTNSMSIKSAEGSAPVLGTTLDVVGSFMNHSCNPTALVFFEGRQMRVRSLLPLRAGEEITQTYVDPSGSVFLRQAITEKDYFFKCVSPDEAGWIQKLDNSQQRLLKLINHAVAQHNQTELANLEADAEKIIREPFPNGVWPDDMQPLPSLYGTFARICKDNNDVAGATRCSLKASLTLRERTGDIWVHALFDTVQIVTLLCLPEQHAIFKGNSLFSKDDCWNVLYGYLGELKRATTRTFGSNSTYTKSIAWYSEAVLSAGQPCPGARRFRAVFNISQNKLLEWAGIEKSKGIAILAE</sequence>
<dbReference type="GO" id="GO:0008270">
    <property type="term" value="F:zinc ion binding"/>
    <property type="evidence" value="ECO:0007669"/>
    <property type="project" value="UniProtKB-KW"/>
</dbReference>
<evidence type="ECO:0000256" key="2">
    <source>
        <dbReference type="ARBA" id="ARBA00022771"/>
    </source>
</evidence>
<dbReference type="Pfam" id="PF01753">
    <property type="entry name" value="zf-MYND"/>
    <property type="match status" value="1"/>
</dbReference>
<dbReference type="RefSeq" id="XP_056757615.1">
    <property type="nucleotide sequence ID" value="XM_056892620.1"/>
</dbReference>
<comment type="caution">
    <text evidence="7">The sequence shown here is derived from an EMBL/GenBank/DDBJ whole genome shotgun (WGS) entry which is preliminary data.</text>
</comment>
<keyword evidence="3" id="KW-0862">Zinc</keyword>
<keyword evidence="1" id="KW-0479">Metal-binding</keyword>
<dbReference type="SUPFAM" id="SSF82199">
    <property type="entry name" value="SET domain"/>
    <property type="match status" value="1"/>
</dbReference>
<dbReference type="GeneID" id="81582862"/>
<dbReference type="InterPro" id="IPR001214">
    <property type="entry name" value="SET_dom"/>
</dbReference>
<evidence type="ECO:0000256" key="3">
    <source>
        <dbReference type="ARBA" id="ARBA00022833"/>
    </source>
</evidence>
<reference evidence="7" key="2">
    <citation type="submission" date="2023-01" db="EMBL/GenBank/DDBJ databases">
        <authorList>
            <person name="Petersen C."/>
        </authorList>
    </citation>
    <scope>NUCLEOTIDE SEQUENCE</scope>
    <source>
        <strain evidence="7">IBT 12815</strain>
    </source>
</reference>
<dbReference type="Proteomes" id="UP001213799">
    <property type="component" value="Unassembled WGS sequence"/>
</dbReference>
<feature type="domain" description="SET" evidence="5">
    <location>
        <begin position="21"/>
        <end position="268"/>
    </location>
</feature>
<protein>
    <recommendedName>
        <fullName evidence="9">Suppressor of anucleate metulae protein B</fullName>
    </recommendedName>
</protein>
<dbReference type="InterPro" id="IPR050869">
    <property type="entry name" value="H3K4_H4K5_MeTrfase"/>
</dbReference>
<evidence type="ECO:0000259" key="5">
    <source>
        <dbReference type="PROSITE" id="PS50280"/>
    </source>
</evidence>
<dbReference type="AlphaFoldDB" id="A0AAD6EG13"/>
<dbReference type="CDD" id="cd20071">
    <property type="entry name" value="SET_SMYD"/>
    <property type="match status" value="1"/>
</dbReference>
<proteinExistence type="predicted"/>
<dbReference type="InterPro" id="IPR046341">
    <property type="entry name" value="SET_dom_sf"/>
</dbReference>
<dbReference type="InterPro" id="IPR002893">
    <property type="entry name" value="Znf_MYND"/>
</dbReference>
<dbReference type="Pfam" id="PF00856">
    <property type="entry name" value="SET"/>
    <property type="match status" value="1"/>
</dbReference>
<name>A0AAD6EG13_9EURO</name>
<organism evidence="7 8">
    <name type="scientific">Penicillium hordei</name>
    <dbReference type="NCBI Taxonomy" id="40994"/>
    <lineage>
        <taxon>Eukaryota</taxon>
        <taxon>Fungi</taxon>
        <taxon>Dikarya</taxon>
        <taxon>Ascomycota</taxon>
        <taxon>Pezizomycotina</taxon>
        <taxon>Eurotiomycetes</taxon>
        <taxon>Eurotiomycetidae</taxon>
        <taxon>Eurotiales</taxon>
        <taxon>Aspergillaceae</taxon>
        <taxon>Penicillium</taxon>
    </lineage>
</organism>
<reference evidence="7" key="1">
    <citation type="journal article" date="2023" name="IMA Fungus">
        <title>Comparative genomic study of the Penicillium genus elucidates a diverse pangenome and 15 lateral gene transfer events.</title>
        <authorList>
            <person name="Petersen C."/>
            <person name="Sorensen T."/>
            <person name="Nielsen M.R."/>
            <person name="Sondergaard T.E."/>
            <person name="Sorensen J.L."/>
            <person name="Fitzpatrick D.A."/>
            <person name="Frisvad J.C."/>
            <person name="Nielsen K.L."/>
        </authorList>
    </citation>
    <scope>NUCLEOTIDE SEQUENCE</scope>
    <source>
        <strain evidence="7">IBT 12815</strain>
    </source>
</reference>
<dbReference type="PANTHER" id="PTHR12197:SF251">
    <property type="entry name" value="EG:BACR7C10.4 PROTEIN"/>
    <property type="match status" value="1"/>
</dbReference>
<gene>
    <name evidence="7" type="ORF">N7537_001562</name>
</gene>
<dbReference type="GO" id="GO:0005634">
    <property type="term" value="C:nucleus"/>
    <property type="evidence" value="ECO:0007669"/>
    <property type="project" value="TreeGrafter"/>
</dbReference>
<evidence type="ECO:0000313" key="8">
    <source>
        <dbReference type="Proteomes" id="UP001213799"/>
    </source>
</evidence>
<dbReference type="PROSITE" id="PS50280">
    <property type="entry name" value="SET"/>
    <property type="match status" value="1"/>
</dbReference>
<keyword evidence="2 4" id="KW-0863">Zinc-finger</keyword>
<dbReference type="Gene3D" id="1.10.220.160">
    <property type="match status" value="1"/>
</dbReference>
<keyword evidence="8" id="KW-1185">Reference proteome</keyword>
<feature type="domain" description="MYND-type" evidence="6">
    <location>
        <begin position="68"/>
        <end position="124"/>
    </location>
</feature>
<dbReference type="PROSITE" id="PS50865">
    <property type="entry name" value="ZF_MYND_2"/>
    <property type="match status" value="1"/>
</dbReference>